<feature type="domain" description="Tail sheath protein C-terminal" evidence="2">
    <location>
        <begin position="539"/>
        <end position="644"/>
    </location>
</feature>
<dbReference type="PANTHER" id="PTHR35861">
    <property type="match status" value="1"/>
</dbReference>
<keyword evidence="4" id="KW-1185">Reference proteome</keyword>
<dbReference type="InterPro" id="IPR052042">
    <property type="entry name" value="Tail_sheath_structural"/>
</dbReference>
<reference evidence="3 4" key="1">
    <citation type="submission" date="2018-07" db="EMBL/GenBank/DDBJ databases">
        <title>Dyella tabacisoli L4-6T, whole genome shotgun sequence.</title>
        <authorList>
            <person name="Zhou X.-K."/>
            <person name="Li W.-J."/>
            <person name="Duan Y.-Q."/>
        </authorList>
    </citation>
    <scope>NUCLEOTIDE SEQUENCE [LARGE SCALE GENOMIC DNA]</scope>
    <source>
        <strain evidence="3 4">L4-6</strain>
    </source>
</reference>
<dbReference type="EMBL" id="QQAH01000001">
    <property type="protein sequence ID" value="RDD83057.1"/>
    <property type="molecule type" value="Genomic_DNA"/>
</dbReference>
<comment type="caution">
    <text evidence="3">The sequence shown here is derived from an EMBL/GenBank/DDBJ whole genome shotgun (WGS) entry which is preliminary data.</text>
</comment>
<organism evidence="3 4">
    <name type="scientific">Dyella tabacisoli</name>
    <dbReference type="NCBI Taxonomy" id="2282381"/>
    <lineage>
        <taxon>Bacteria</taxon>
        <taxon>Pseudomonadati</taxon>
        <taxon>Pseudomonadota</taxon>
        <taxon>Gammaproteobacteria</taxon>
        <taxon>Lysobacterales</taxon>
        <taxon>Rhodanobacteraceae</taxon>
        <taxon>Dyella</taxon>
    </lineage>
</organism>
<dbReference type="Pfam" id="PF17482">
    <property type="entry name" value="Phage_sheath_1C"/>
    <property type="match status" value="1"/>
</dbReference>
<dbReference type="RefSeq" id="WP_114843446.1">
    <property type="nucleotide sequence ID" value="NZ_JBHSPE010000001.1"/>
</dbReference>
<sequence length="663" mass="72213">MAAYATPGVYYERVDSDAASVSPLRTDIAGFVGMAARGPLHIPMPVQSWRQFQAYFGDCIGGGYLAYAVRAFFENGGRRAWIVRIASSWADTAAFDLTNQAAQPAWSIRAISPGGWGNTLRVALRATHRVQTLMDPLQSTPEYARVTSVAGFQRGTHVRIPIKPGLAVYRMVAAVDAPAHRLYWVDPDPRGRSDAQQPLTGLDPNSTPLLESVEYTVLVFDGARLLATYEGLSLLPDHPRYGPQVLAPLPAPPPDPRDWKLPDTPPTLCIVELRTPAQIDAMQPLADAAVGSLLGGGVDGLNQLTVRDFIGEPVDLADDDAVRRDKTRGLAALAAISEVALLAIPDIHIQPEQPPLYQPLPPCIPDPCLPQPPPPDAMRVSVDADLPPRFSDAAVYQVQAAMVQQCETLRDRFALLDAPYDCVRDPRLGIAAVRAWRQRFDSPFAALYYPWARVVDPLFLPTVRSRDIPASGHVAGFCAATDIAAGVHKAPANGELIWLQDLTQPVDTVTHGLLNDEHIDVLRAFPGRGLRIFGARTLSSDPDWIYINVRRLISMIAKALKQSCQWAVFEPNDIVTRSKLHLAITSFLLILWQRGALAGNAARSAFYVICNEDNNPPAIRDDGQLIVEVGIAPAIPFEFVVLRVGRVGNEFDITDTGQPGGHA</sequence>
<accession>A0A369URF8</accession>
<dbReference type="Gene3D" id="3.40.50.11780">
    <property type="match status" value="2"/>
</dbReference>
<dbReference type="Proteomes" id="UP000253782">
    <property type="component" value="Unassembled WGS sequence"/>
</dbReference>
<comment type="similarity">
    <text evidence="1">Belongs to the myoviridae tail sheath protein family.</text>
</comment>
<dbReference type="PANTHER" id="PTHR35861:SF1">
    <property type="entry name" value="PHAGE TAIL SHEATH PROTEIN"/>
    <property type="match status" value="1"/>
</dbReference>
<name>A0A369URF8_9GAMM</name>
<evidence type="ECO:0000256" key="1">
    <source>
        <dbReference type="ARBA" id="ARBA00008005"/>
    </source>
</evidence>
<proteinExistence type="inferred from homology"/>
<gene>
    <name evidence="3" type="ORF">DVJ77_00055</name>
</gene>
<evidence type="ECO:0000259" key="2">
    <source>
        <dbReference type="Pfam" id="PF17482"/>
    </source>
</evidence>
<evidence type="ECO:0000313" key="3">
    <source>
        <dbReference type="EMBL" id="RDD83057.1"/>
    </source>
</evidence>
<dbReference type="OrthoDB" id="9767864at2"/>
<protein>
    <submittedName>
        <fullName evidence="3">Phage tail sheath family protein</fullName>
    </submittedName>
</protein>
<evidence type="ECO:0000313" key="4">
    <source>
        <dbReference type="Proteomes" id="UP000253782"/>
    </source>
</evidence>
<dbReference type="InterPro" id="IPR020287">
    <property type="entry name" value="Tail_sheath_C"/>
</dbReference>
<dbReference type="AlphaFoldDB" id="A0A369URF8"/>